<feature type="domain" description="RNA polymerase sigma-70 region 4" evidence="1">
    <location>
        <begin position="48"/>
        <end position="80"/>
    </location>
</feature>
<sequence>MPEASPAVDAIRSVIADLAAIPDPADRARAVGTVLDAVPDLQAGLRAARQAAVIELRATQTLAEVADILGISVPRVSQIASGVSRSSRK</sequence>
<dbReference type="RefSeq" id="WP_266505251.1">
    <property type="nucleotide sequence ID" value="NZ_CP108036.1"/>
</dbReference>
<accession>A0ABZ1QL20</accession>
<dbReference type="InterPro" id="IPR007630">
    <property type="entry name" value="RNA_pol_sigma70_r4"/>
</dbReference>
<dbReference type="Proteomes" id="UP001432312">
    <property type="component" value="Chromosome"/>
</dbReference>
<dbReference type="EMBL" id="CP108036">
    <property type="protein sequence ID" value="WUN83382.1"/>
    <property type="molecule type" value="Genomic_DNA"/>
</dbReference>
<organism evidence="2 3">
    <name type="scientific">Streptomyces erythrochromogenes</name>
    <dbReference type="NCBI Taxonomy" id="285574"/>
    <lineage>
        <taxon>Bacteria</taxon>
        <taxon>Bacillati</taxon>
        <taxon>Actinomycetota</taxon>
        <taxon>Actinomycetes</taxon>
        <taxon>Kitasatosporales</taxon>
        <taxon>Streptomycetaceae</taxon>
        <taxon>Streptomyces</taxon>
    </lineage>
</organism>
<reference evidence="2" key="1">
    <citation type="submission" date="2022-10" db="EMBL/GenBank/DDBJ databases">
        <title>The complete genomes of actinobacterial strains from the NBC collection.</title>
        <authorList>
            <person name="Joergensen T.S."/>
            <person name="Alvarez Arevalo M."/>
            <person name="Sterndorff E.B."/>
            <person name="Faurdal D."/>
            <person name="Vuksanovic O."/>
            <person name="Mourched A.-S."/>
            <person name="Charusanti P."/>
            <person name="Shaw S."/>
            <person name="Blin K."/>
            <person name="Weber T."/>
        </authorList>
    </citation>
    <scope>NUCLEOTIDE SEQUENCE</scope>
    <source>
        <strain evidence="2">NBC_00303</strain>
    </source>
</reference>
<keyword evidence="3" id="KW-1185">Reference proteome</keyword>
<protein>
    <submittedName>
        <fullName evidence="2">RNA polymerase subunit sigma-70</fullName>
    </submittedName>
</protein>
<evidence type="ECO:0000313" key="2">
    <source>
        <dbReference type="EMBL" id="WUN83382.1"/>
    </source>
</evidence>
<dbReference type="SUPFAM" id="SSF88659">
    <property type="entry name" value="Sigma3 and sigma4 domains of RNA polymerase sigma factors"/>
    <property type="match status" value="1"/>
</dbReference>
<dbReference type="Pfam" id="PF04545">
    <property type="entry name" value="Sigma70_r4"/>
    <property type="match status" value="1"/>
</dbReference>
<gene>
    <name evidence="2" type="ORF">OHA91_35620</name>
</gene>
<proteinExistence type="predicted"/>
<evidence type="ECO:0000259" key="1">
    <source>
        <dbReference type="Pfam" id="PF04545"/>
    </source>
</evidence>
<evidence type="ECO:0000313" key="3">
    <source>
        <dbReference type="Proteomes" id="UP001432312"/>
    </source>
</evidence>
<dbReference type="GeneID" id="95501495"/>
<name>A0ABZ1QL20_9ACTN</name>
<dbReference type="InterPro" id="IPR013324">
    <property type="entry name" value="RNA_pol_sigma_r3/r4-like"/>
</dbReference>